<reference evidence="2" key="1">
    <citation type="submission" date="2013-09" db="EMBL/GenBank/DDBJ databases">
        <title>Corchorus olitorius genome sequencing.</title>
        <authorList>
            <person name="Alam M."/>
            <person name="Haque M.S."/>
            <person name="Islam M.S."/>
            <person name="Emdad E.M."/>
            <person name="Islam M.M."/>
            <person name="Ahmed B."/>
            <person name="Halim A."/>
            <person name="Hossen Q.M.M."/>
            <person name="Hossain M.Z."/>
            <person name="Ahmed R."/>
            <person name="Khan M.M."/>
            <person name="Islam R."/>
            <person name="Rashid M.M."/>
            <person name="Khan S.A."/>
            <person name="Rahman M.S."/>
            <person name="Alam M."/>
            <person name="Yahiya A.S."/>
            <person name="Khan M.S."/>
            <person name="Azam M.S."/>
            <person name="Haque T."/>
            <person name="Lashkar M.Z.H."/>
            <person name="Akhand A.I."/>
            <person name="Morshed G."/>
            <person name="Roy S."/>
            <person name="Uddin K.S."/>
            <person name="Rabeya T."/>
            <person name="Hossain A.S."/>
            <person name="Chowdhury A."/>
            <person name="Snigdha A.R."/>
            <person name="Mortoza M.S."/>
            <person name="Matin S.A."/>
            <person name="Hoque S.M.E."/>
            <person name="Islam M.K."/>
            <person name="Roy D.K."/>
            <person name="Haider R."/>
            <person name="Moosa M.M."/>
            <person name="Elias S.M."/>
            <person name="Hasan A.M."/>
            <person name="Jahan S."/>
            <person name="Shafiuddin M."/>
            <person name="Mahmood N."/>
            <person name="Shommy N.S."/>
        </authorList>
    </citation>
    <scope>NUCLEOTIDE SEQUENCE [LARGE SCALE GENOMIC DNA]</scope>
    <source>
        <strain evidence="2">cv. O-4</strain>
    </source>
</reference>
<gene>
    <name evidence="1" type="ORF">COLO4_32828</name>
</gene>
<dbReference type="EMBL" id="AWUE01021248">
    <property type="protein sequence ID" value="OMO62902.1"/>
    <property type="molecule type" value="Genomic_DNA"/>
</dbReference>
<comment type="caution">
    <text evidence="1">The sequence shown here is derived from an EMBL/GenBank/DDBJ whole genome shotgun (WGS) entry which is preliminary data.</text>
</comment>
<evidence type="ECO:0000313" key="1">
    <source>
        <dbReference type="EMBL" id="OMO62902.1"/>
    </source>
</evidence>
<accession>A0A1R3GXT0</accession>
<evidence type="ECO:0000313" key="2">
    <source>
        <dbReference type="Proteomes" id="UP000187203"/>
    </source>
</evidence>
<name>A0A1R3GXT0_9ROSI</name>
<dbReference type="Proteomes" id="UP000187203">
    <property type="component" value="Unassembled WGS sequence"/>
</dbReference>
<dbReference type="AlphaFoldDB" id="A0A1R3GXT0"/>
<protein>
    <submittedName>
        <fullName evidence="1">Uncharacterized protein</fullName>
    </submittedName>
</protein>
<keyword evidence="2" id="KW-1185">Reference proteome</keyword>
<sequence>MHRLDQERASVVLERRSANNDEMVEVEEVVKAAMLVFKGRGNNAAVIEYAAKEA</sequence>
<proteinExistence type="predicted"/>
<organism evidence="1 2">
    <name type="scientific">Corchorus olitorius</name>
    <dbReference type="NCBI Taxonomy" id="93759"/>
    <lineage>
        <taxon>Eukaryota</taxon>
        <taxon>Viridiplantae</taxon>
        <taxon>Streptophyta</taxon>
        <taxon>Embryophyta</taxon>
        <taxon>Tracheophyta</taxon>
        <taxon>Spermatophyta</taxon>
        <taxon>Magnoliopsida</taxon>
        <taxon>eudicotyledons</taxon>
        <taxon>Gunneridae</taxon>
        <taxon>Pentapetalae</taxon>
        <taxon>rosids</taxon>
        <taxon>malvids</taxon>
        <taxon>Malvales</taxon>
        <taxon>Malvaceae</taxon>
        <taxon>Grewioideae</taxon>
        <taxon>Apeibeae</taxon>
        <taxon>Corchorus</taxon>
    </lineage>
</organism>